<protein>
    <submittedName>
        <fullName evidence="1">Uncharacterized protein</fullName>
    </submittedName>
</protein>
<keyword evidence="2" id="KW-1185">Reference proteome</keyword>
<dbReference type="EMBL" id="JAOYFB010000037">
    <property type="protein sequence ID" value="KAK4023643.1"/>
    <property type="molecule type" value="Genomic_DNA"/>
</dbReference>
<sequence length="149" mass="16470">MGGSVGNNAIERVRIARRSIHAPAGAQTTVVSPAGRKLASRSCRCKERKRGPVYAALPRGDNCVHPIFKYYILSCPLNMGCVGKQQVSPARSKTYQRDGFAKFSLANGLENDSRQDTRQPRPLMNTFIVNQLIRLIFQFRFGGKAANCV</sequence>
<reference evidence="1 2" key="1">
    <citation type="journal article" date="2023" name="Nucleic Acids Res.">
        <title>The hologenome of Daphnia magna reveals possible DNA methylation and microbiome-mediated evolution of the host genome.</title>
        <authorList>
            <person name="Chaturvedi A."/>
            <person name="Li X."/>
            <person name="Dhandapani V."/>
            <person name="Marshall H."/>
            <person name="Kissane S."/>
            <person name="Cuenca-Cambronero M."/>
            <person name="Asole G."/>
            <person name="Calvet F."/>
            <person name="Ruiz-Romero M."/>
            <person name="Marangio P."/>
            <person name="Guigo R."/>
            <person name="Rago D."/>
            <person name="Mirbahai L."/>
            <person name="Eastwood N."/>
            <person name="Colbourne J.K."/>
            <person name="Zhou J."/>
            <person name="Mallon E."/>
            <person name="Orsini L."/>
        </authorList>
    </citation>
    <scope>NUCLEOTIDE SEQUENCE [LARGE SCALE GENOMIC DNA]</scope>
    <source>
        <strain evidence="1">LRV0_1</strain>
    </source>
</reference>
<proteinExistence type="predicted"/>
<comment type="caution">
    <text evidence="1">The sequence shown here is derived from an EMBL/GenBank/DDBJ whole genome shotgun (WGS) entry which is preliminary data.</text>
</comment>
<dbReference type="Proteomes" id="UP001234178">
    <property type="component" value="Unassembled WGS sequence"/>
</dbReference>
<accession>A0ABR0AEV6</accession>
<evidence type="ECO:0000313" key="1">
    <source>
        <dbReference type="EMBL" id="KAK4023643.1"/>
    </source>
</evidence>
<evidence type="ECO:0000313" key="2">
    <source>
        <dbReference type="Proteomes" id="UP001234178"/>
    </source>
</evidence>
<organism evidence="1 2">
    <name type="scientific">Daphnia magna</name>
    <dbReference type="NCBI Taxonomy" id="35525"/>
    <lineage>
        <taxon>Eukaryota</taxon>
        <taxon>Metazoa</taxon>
        <taxon>Ecdysozoa</taxon>
        <taxon>Arthropoda</taxon>
        <taxon>Crustacea</taxon>
        <taxon>Branchiopoda</taxon>
        <taxon>Diplostraca</taxon>
        <taxon>Cladocera</taxon>
        <taxon>Anomopoda</taxon>
        <taxon>Daphniidae</taxon>
        <taxon>Daphnia</taxon>
    </lineage>
</organism>
<name>A0ABR0AEV6_9CRUS</name>
<gene>
    <name evidence="1" type="ORF">OUZ56_009043</name>
</gene>